<evidence type="ECO:0000313" key="2">
    <source>
        <dbReference type="Proteomes" id="UP001225646"/>
    </source>
</evidence>
<keyword evidence="2" id="KW-1185">Reference proteome</keyword>
<accession>A0ABT9VSD4</accession>
<name>A0ABT9VSD4_9BACI</name>
<dbReference type="EMBL" id="JAUSTR010000029">
    <property type="protein sequence ID" value="MDQ0163901.1"/>
    <property type="molecule type" value="Genomic_DNA"/>
</dbReference>
<comment type="caution">
    <text evidence="1">The sequence shown here is derived from an EMBL/GenBank/DDBJ whole genome shotgun (WGS) entry which is preliminary data.</text>
</comment>
<gene>
    <name evidence="1" type="ORF">J2S06_003029</name>
</gene>
<sequence length="73" mass="8673">MTKKVAVAFLIFATMFGFAWLMHENTKRIYVDTFEKQLIPEQMNTDATISTYVENQVVFERFGPREYIRIMSQ</sequence>
<reference evidence="1 2" key="1">
    <citation type="submission" date="2023-07" db="EMBL/GenBank/DDBJ databases">
        <title>Genomic Encyclopedia of Type Strains, Phase IV (KMG-IV): sequencing the most valuable type-strain genomes for metagenomic binning, comparative biology and taxonomic classification.</title>
        <authorList>
            <person name="Goeker M."/>
        </authorList>
    </citation>
    <scope>NUCLEOTIDE SEQUENCE [LARGE SCALE GENOMIC DNA]</scope>
    <source>
        <strain evidence="1 2">DSM 19092</strain>
    </source>
</reference>
<evidence type="ECO:0000313" key="1">
    <source>
        <dbReference type="EMBL" id="MDQ0163901.1"/>
    </source>
</evidence>
<protein>
    <submittedName>
        <fullName evidence="1">Uncharacterized protein</fullName>
    </submittedName>
</protein>
<dbReference type="RefSeq" id="WP_419152833.1">
    <property type="nucleotide sequence ID" value="NZ_JAUSTR010000029.1"/>
</dbReference>
<proteinExistence type="predicted"/>
<dbReference type="Proteomes" id="UP001225646">
    <property type="component" value="Unassembled WGS sequence"/>
</dbReference>
<organism evidence="1 2">
    <name type="scientific">Aeribacillus alveayuensis</name>
    <dbReference type="NCBI Taxonomy" id="279215"/>
    <lineage>
        <taxon>Bacteria</taxon>
        <taxon>Bacillati</taxon>
        <taxon>Bacillota</taxon>
        <taxon>Bacilli</taxon>
        <taxon>Bacillales</taxon>
        <taxon>Bacillaceae</taxon>
        <taxon>Aeribacillus</taxon>
    </lineage>
</organism>